<dbReference type="SUPFAM" id="SSF143011">
    <property type="entry name" value="RelE-like"/>
    <property type="match status" value="1"/>
</dbReference>
<dbReference type="EMBL" id="MFEH01000006">
    <property type="protein sequence ID" value="OGE73600.1"/>
    <property type="molecule type" value="Genomic_DNA"/>
</dbReference>
<dbReference type="STRING" id="1817821.A2717_00065"/>
<name>A0A1F5N847_9BACT</name>
<dbReference type="AlphaFoldDB" id="A0A1F5N847"/>
<accession>A0A1F5N847</accession>
<proteinExistence type="predicted"/>
<evidence type="ECO:0000313" key="1">
    <source>
        <dbReference type="EMBL" id="OGE73600.1"/>
    </source>
</evidence>
<dbReference type="Proteomes" id="UP000177610">
    <property type="component" value="Unassembled WGS sequence"/>
</dbReference>
<gene>
    <name evidence="1" type="ORF">A2717_00065</name>
</gene>
<reference evidence="1 2" key="1">
    <citation type="journal article" date="2016" name="Nat. Commun.">
        <title>Thousands of microbial genomes shed light on interconnected biogeochemical processes in an aquifer system.</title>
        <authorList>
            <person name="Anantharaman K."/>
            <person name="Brown C.T."/>
            <person name="Hug L.A."/>
            <person name="Sharon I."/>
            <person name="Castelle C.J."/>
            <person name="Probst A.J."/>
            <person name="Thomas B.C."/>
            <person name="Singh A."/>
            <person name="Wilkins M.J."/>
            <person name="Karaoz U."/>
            <person name="Brodie E.L."/>
            <person name="Williams K.H."/>
            <person name="Hubbard S.S."/>
            <person name="Banfield J.F."/>
        </authorList>
    </citation>
    <scope>NUCLEOTIDE SEQUENCE [LARGE SCALE GENOMIC DNA]</scope>
</reference>
<protein>
    <recommendedName>
        <fullName evidence="3">Addiction module toxin RelE</fullName>
    </recommendedName>
</protein>
<comment type="caution">
    <text evidence="1">The sequence shown here is derived from an EMBL/GenBank/DDBJ whole genome shotgun (WGS) entry which is preliminary data.</text>
</comment>
<dbReference type="Gene3D" id="3.30.2310.20">
    <property type="entry name" value="RelE-like"/>
    <property type="match status" value="1"/>
</dbReference>
<sequence>MDKIQKALNRLSEKEKRIVKDILDRLQTDDVIGLDLQKLKGNKDIFRVRKGDLRIIYRKVKRQIFILAIERRSEKTYRDY</sequence>
<dbReference type="InterPro" id="IPR035093">
    <property type="entry name" value="RelE/ParE_toxin_dom_sf"/>
</dbReference>
<evidence type="ECO:0000313" key="2">
    <source>
        <dbReference type="Proteomes" id="UP000177610"/>
    </source>
</evidence>
<evidence type="ECO:0008006" key="3">
    <source>
        <dbReference type="Google" id="ProtNLM"/>
    </source>
</evidence>
<organism evidence="1 2">
    <name type="scientific">Candidatus Doudnabacteria bacterium RIFCSPHIGHO2_01_FULL_41_86</name>
    <dbReference type="NCBI Taxonomy" id="1817821"/>
    <lineage>
        <taxon>Bacteria</taxon>
        <taxon>Candidatus Doudnaibacteriota</taxon>
    </lineage>
</organism>